<feature type="compositionally biased region" description="Polar residues" evidence="1">
    <location>
        <begin position="145"/>
        <end position="161"/>
    </location>
</feature>
<evidence type="ECO:0000259" key="2">
    <source>
        <dbReference type="PROSITE" id="PS50172"/>
    </source>
</evidence>
<dbReference type="PANTHER" id="PTHR47576:SF2">
    <property type="entry name" value="BRCT DOMAIN DNA REPAIR PROTEIN-RELATED"/>
    <property type="match status" value="1"/>
</dbReference>
<evidence type="ECO:0000256" key="1">
    <source>
        <dbReference type="SAM" id="MobiDB-lite"/>
    </source>
</evidence>
<reference evidence="3 4" key="1">
    <citation type="journal article" date="2024" name="Nat. Commun.">
        <title>Phylogenomics reveals the evolutionary origins of lichenization in chlorophyte algae.</title>
        <authorList>
            <person name="Puginier C."/>
            <person name="Libourel C."/>
            <person name="Otte J."/>
            <person name="Skaloud P."/>
            <person name="Haon M."/>
            <person name="Grisel S."/>
            <person name="Petersen M."/>
            <person name="Berrin J.G."/>
            <person name="Delaux P.M."/>
            <person name="Dal Grande F."/>
            <person name="Keller J."/>
        </authorList>
    </citation>
    <scope>NUCLEOTIDE SEQUENCE [LARGE SCALE GENOMIC DNA]</scope>
    <source>
        <strain evidence="3 4">SAG 2036</strain>
    </source>
</reference>
<dbReference type="EMBL" id="JALJOQ010000043">
    <property type="protein sequence ID" value="KAK9805396.1"/>
    <property type="molecule type" value="Genomic_DNA"/>
</dbReference>
<proteinExistence type="predicted"/>
<dbReference type="InterPro" id="IPR059215">
    <property type="entry name" value="BRCT2_TopBP1-like"/>
</dbReference>
<dbReference type="AlphaFoldDB" id="A0AAW1PAE2"/>
<dbReference type="Pfam" id="PF00533">
    <property type="entry name" value="BRCT"/>
    <property type="match status" value="1"/>
</dbReference>
<dbReference type="Gene3D" id="3.40.50.10190">
    <property type="entry name" value="BRCT domain"/>
    <property type="match status" value="1"/>
</dbReference>
<dbReference type="Proteomes" id="UP001465755">
    <property type="component" value="Unassembled WGS sequence"/>
</dbReference>
<name>A0AAW1PAE2_9CHLO</name>
<dbReference type="InterPro" id="IPR036420">
    <property type="entry name" value="BRCT_dom_sf"/>
</dbReference>
<keyword evidence="4" id="KW-1185">Reference proteome</keyword>
<evidence type="ECO:0000313" key="4">
    <source>
        <dbReference type="Proteomes" id="UP001465755"/>
    </source>
</evidence>
<dbReference type="InterPro" id="IPR001357">
    <property type="entry name" value="BRCT_dom"/>
</dbReference>
<accession>A0AAW1PAE2</accession>
<dbReference type="PANTHER" id="PTHR47576">
    <property type="entry name" value="BRCT DOMAIN DNA REPAIR PROTEIN-RELATED"/>
    <property type="match status" value="1"/>
</dbReference>
<organism evidence="3 4">
    <name type="scientific">Symbiochloris irregularis</name>
    <dbReference type="NCBI Taxonomy" id="706552"/>
    <lineage>
        <taxon>Eukaryota</taxon>
        <taxon>Viridiplantae</taxon>
        <taxon>Chlorophyta</taxon>
        <taxon>core chlorophytes</taxon>
        <taxon>Trebouxiophyceae</taxon>
        <taxon>Trebouxiales</taxon>
        <taxon>Trebouxiaceae</taxon>
        <taxon>Symbiochloris</taxon>
    </lineage>
</organism>
<feature type="region of interest" description="Disordered" evidence="1">
    <location>
        <begin position="143"/>
        <end position="209"/>
    </location>
</feature>
<feature type="domain" description="BRCT" evidence="2">
    <location>
        <begin position="9"/>
        <end position="99"/>
    </location>
</feature>
<dbReference type="SUPFAM" id="SSF52113">
    <property type="entry name" value="BRCT domain"/>
    <property type="match status" value="1"/>
</dbReference>
<sequence>MADQFVWAKGLSICVSGLPKEDRAQIALTVENAGGRYCRNLHRTCSHLVIPSYPTGSMTEKLRHALTHQHKTGIHIVGESWLAACERLQARADEGQYLPCCLSKAKVPARADQSRSRQTLHSNSQGTSTYTASRLGMASAHQAFQPEQTTASENSPSNAVGSLQPAVATSKARAAESEPQAHPAGTRWWLSKPKDNAAPAASRMRIARH</sequence>
<dbReference type="CDD" id="cd17731">
    <property type="entry name" value="BRCT_TopBP1_rpt2_like"/>
    <property type="match status" value="1"/>
</dbReference>
<protein>
    <recommendedName>
        <fullName evidence="2">BRCT domain-containing protein</fullName>
    </recommendedName>
</protein>
<dbReference type="SMART" id="SM00292">
    <property type="entry name" value="BRCT"/>
    <property type="match status" value="1"/>
</dbReference>
<evidence type="ECO:0000313" key="3">
    <source>
        <dbReference type="EMBL" id="KAK9805396.1"/>
    </source>
</evidence>
<gene>
    <name evidence="3" type="ORF">WJX73_000296</name>
</gene>
<comment type="caution">
    <text evidence="3">The sequence shown here is derived from an EMBL/GenBank/DDBJ whole genome shotgun (WGS) entry which is preliminary data.</text>
</comment>
<dbReference type="PROSITE" id="PS50172">
    <property type="entry name" value="BRCT"/>
    <property type="match status" value="1"/>
</dbReference>